<evidence type="ECO:0000313" key="1">
    <source>
        <dbReference type="EMBL" id="MBX24828.1"/>
    </source>
</evidence>
<dbReference type="AlphaFoldDB" id="A0A2P2M3N4"/>
<name>A0A2P2M3N4_RHIMU</name>
<proteinExistence type="predicted"/>
<reference evidence="1" key="1">
    <citation type="submission" date="2018-02" db="EMBL/GenBank/DDBJ databases">
        <title>Rhizophora mucronata_Transcriptome.</title>
        <authorList>
            <person name="Meera S.P."/>
            <person name="Sreeshan A."/>
            <person name="Augustine A."/>
        </authorList>
    </citation>
    <scope>NUCLEOTIDE SEQUENCE</scope>
    <source>
        <tissue evidence="1">Leaf</tissue>
    </source>
</reference>
<sequence length="67" mass="8056">MIKQILIQFLKIYKRMKNPSILSLSFTKIIPLRSQQFPARLYDQASPENLNQRLQLVKAQRERERAR</sequence>
<dbReference type="EMBL" id="GGEC01044344">
    <property type="protein sequence ID" value="MBX24828.1"/>
    <property type="molecule type" value="Transcribed_RNA"/>
</dbReference>
<organism evidence="1">
    <name type="scientific">Rhizophora mucronata</name>
    <name type="common">Asiatic mangrove</name>
    <dbReference type="NCBI Taxonomy" id="61149"/>
    <lineage>
        <taxon>Eukaryota</taxon>
        <taxon>Viridiplantae</taxon>
        <taxon>Streptophyta</taxon>
        <taxon>Embryophyta</taxon>
        <taxon>Tracheophyta</taxon>
        <taxon>Spermatophyta</taxon>
        <taxon>Magnoliopsida</taxon>
        <taxon>eudicotyledons</taxon>
        <taxon>Gunneridae</taxon>
        <taxon>Pentapetalae</taxon>
        <taxon>rosids</taxon>
        <taxon>fabids</taxon>
        <taxon>Malpighiales</taxon>
        <taxon>Rhizophoraceae</taxon>
        <taxon>Rhizophora</taxon>
    </lineage>
</organism>
<accession>A0A2P2M3N4</accession>
<protein>
    <submittedName>
        <fullName evidence="1">Uncharacterized protein</fullName>
    </submittedName>
</protein>